<dbReference type="AlphaFoldDB" id="A0A061JPA9"/>
<gene>
    <name evidence="3" type="ORF">B597_016570</name>
</gene>
<reference evidence="3 4" key="1">
    <citation type="journal article" date="2013" name="Genome Announc.">
        <title>Draft Genome of the Nitrogen-Fixing Bacterium Pseudomonas stutzeri Strain KOS6 Isolated from Industrial Hydrocarbon Sludge.</title>
        <authorList>
            <person name="Grigoryeva T.V."/>
            <person name="Laikov A.V."/>
            <person name="Naumova R.P."/>
            <person name="Manolov A.I."/>
            <person name="Larin A.K."/>
            <person name="Karpova I.Y."/>
            <person name="Semashko T.A."/>
            <person name="Alexeev D.G."/>
            <person name="Kostryukova E.S."/>
            <person name="Muller R."/>
            <person name="Govorun V.M."/>
        </authorList>
    </citation>
    <scope>NUCLEOTIDE SEQUENCE [LARGE SCALE GENOMIC DNA]</scope>
    <source>
        <strain evidence="3 4">KOS6</strain>
    </source>
</reference>
<comment type="caution">
    <text evidence="3">The sequence shown here is derived from an EMBL/GenBank/DDBJ whole genome shotgun (WGS) entry which is preliminary data.</text>
</comment>
<keyword evidence="1" id="KW-0805">Transcription regulation</keyword>
<proteinExistence type="predicted"/>
<dbReference type="HOGENOM" id="CLU_2809097_0_0_6"/>
<evidence type="ECO:0000313" key="4">
    <source>
        <dbReference type="Proteomes" id="UP000026923"/>
    </source>
</evidence>
<dbReference type="Proteomes" id="UP000026923">
    <property type="component" value="Unassembled WGS sequence"/>
</dbReference>
<sequence length="68" mass="6906">MMTGEQFGALAELLRLRGGASQEAARLVLVEGLAPAEAARQAGTTPQAVSNALASCRRGLELARVAAG</sequence>
<dbReference type="Gene3D" id="1.10.10.2690">
    <property type="match status" value="1"/>
</dbReference>
<organism evidence="3 4">
    <name type="scientific">Stutzerimonas stutzeri KOS6</name>
    <dbReference type="NCBI Taxonomy" id="1218352"/>
    <lineage>
        <taxon>Bacteria</taxon>
        <taxon>Pseudomonadati</taxon>
        <taxon>Pseudomonadota</taxon>
        <taxon>Gammaproteobacteria</taxon>
        <taxon>Pseudomonadales</taxon>
        <taxon>Pseudomonadaceae</taxon>
        <taxon>Stutzerimonas</taxon>
    </lineage>
</organism>
<evidence type="ECO:0008006" key="5">
    <source>
        <dbReference type="Google" id="ProtNLM"/>
    </source>
</evidence>
<keyword evidence="2" id="KW-0804">Transcription</keyword>
<name>A0A061JPA9_STUST</name>
<evidence type="ECO:0000256" key="1">
    <source>
        <dbReference type="ARBA" id="ARBA00023015"/>
    </source>
</evidence>
<dbReference type="InterPro" id="IPR053721">
    <property type="entry name" value="Fimbrial_Adhesin_Reg"/>
</dbReference>
<protein>
    <recommendedName>
        <fullName evidence="5">TrfB transcriptional repressor protein domain-containing protein</fullName>
    </recommendedName>
</protein>
<evidence type="ECO:0000313" key="3">
    <source>
        <dbReference type="EMBL" id="EWC40190.1"/>
    </source>
</evidence>
<evidence type="ECO:0000256" key="2">
    <source>
        <dbReference type="ARBA" id="ARBA00023163"/>
    </source>
</evidence>
<dbReference type="EMBL" id="AMCZ02000024">
    <property type="protein sequence ID" value="EWC40190.1"/>
    <property type="molecule type" value="Genomic_DNA"/>
</dbReference>
<accession>A0A061JPA9</accession>